<dbReference type="Pfam" id="PF12680">
    <property type="entry name" value="SnoaL_2"/>
    <property type="match status" value="1"/>
</dbReference>
<dbReference type="PANTHER" id="PTHR11012:SF30">
    <property type="entry name" value="PROTEIN KINASE-LIKE DOMAIN-CONTAINING"/>
    <property type="match status" value="1"/>
</dbReference>
<evidence type="ECO:0000259" key="1">
    <source>
        <dbReference type="SMART" id="SM00587"/>
    </source>
</evidence>
<evidence type="ECO:0000313" key="2">
    <source>
        <dbReference type="EMBL" id="AOH83282.1"/>
    </source>
</evidence>
<dbReference type="InterPro" id="IPR015897">
    <property type="entry name" value="CHK_kinase-like"/>
</dbReference>
<dbReference type="Gene3D" id="3.10.450.50">
    <property type="match status" value="1"/>
</dbReference>
<reference evidence="2 3" key="1">
    <citation type="submission" date="2016-01" db="EMBL/GenBank/DDBJ databases">
        <title>Complete genome and mega plasmid sequence of Sphingomonas panacis DCY99 elicits systemic resistance in rice to Xanthomonas oryzae.</title>
        <authorList>
            <person name="Kim Y.J."/>
            <person name="Yang D.C."/>
            <person name="Sing P."/>
        </authorList>
    </citation>
    <scope>NUCLEOTIDE SEQUENCE [LARGE SCALE GENOMIC DNA]</scope>
    <source>
        <strain evidence="2 3">DCY99</strain>
    </source>
</reference>
<organism evidence="2 3">
    <name type="scientific">Sphingomonas panacis</name>
    <dbReference type="NCBI Taxonomy" id="1560345"/>
    <lineage>
        <taxon>Bacteria</taxon>
        <taxon>Pseudomonadati</taxon>
        <taxon>Pseudomonadota</taxon>
        <taxon>Alphaproteobacteria</taxon>
        <taxon>Sphingomonadales</taxon>
        <taxon>Sphingomonadaceae</taxon>
        <taxon>Sphingomonas</taxon>
    </lineage>
</organism>
<dbReference type="EMBL" id="CP014168">
    <property type="protein sequence ID" value="AOH83282.1"/>
    <property type="molecule type" value="Genomic_DNA"/>
</dbReference>
<dbReference type="InterPro" id="IPR004119">
    <property type="entry name" value="EcKL"/>
</dbReference>
<dbReference type="Pfam" id="PF02958">
    <property type="entry name" value="EcKL"/>
    <property type="match status" value="1"/>
</dbReference>
<accession>A0A1B3Z769</accession>
<gene>
    <name evidence="2" type="ORF">AWL63_04145</name>
</gene>
<dbReference type="InterPro" id="IPR032710">
    <property type="entry name" value="NTF2-like_dom_sf"/>
</dbReference>
<evidence type="ECO:0000313" key="3">
    <source>
        <dbReference type="Proteomes" id="UP000094256"/>
    </source>
</evidence>
<proteinExistence type="predicted"/>
<dbReference type="SUPFAM" id="SSF56112">
    <property type="entry name" value="Protein kinase-like (PK-like)"/>
    <property type="match status" value="1"/>
</dbReference>
<dbReference type="OrthoDB" id="3806873at2"/>
<dbReference type="KEGG" id="span:AWL63_04145"/>
<dbReference type="Proteomes" id="UP000094256">
    <property type="component" value="Chromosome"/>
</dbReference>
<protein>
    <recommendedName>
        <fullName evidence="1">CHK kinase-like domain-containing protein</fullName>
    </recommendedName>
</protein>
<dbReference type="SMART" id="SM00587">
    <property type="entry name" value="CHK"/>
    <property type="match status" value="1"/>
</dbReference>
<dbReference type="AlphaFoldDB" id="A0A1B3Z769"/>
<dbReference type="Gene3D" id="3.90.1200.10">
    <property type="match status" value="1"/>
</dbReference>
<dbReference type="SUPFAM" id="SSF54427">
    <property type="entry name" value="NTF2-like"/>
    <property type="match status" value="1"/>
</dbReference>
<dbReference type="InterPro" id="IPR011009">
    <property type="entry name" value="Kinase-like_dom_sf"/>
</dbReference>
<sequence>MRTPRELIELYWDRVWNQGEADMVRELCHDPIVRHDPGCVTRLSHDEQIARIKHRFELQAPFFTHEVLIADDDCAVSVWNAHTRKGPRIERCGIEVFRIVDGRFMDCWNSSYMDGFWGVEGDPGVPDDLPPPEMLETLEHITPGWVQRVFAHACVQVPLVTLARLEPVSTGNVSATARVHINYNIPSQTAPTSLIAKFHPKTPRPGGMAEKLGYYPREAAVYGLFGMDPPVQTPRLYYAETGGAGTKVNLVLEDLGKDFVPGDQVKGCNAAEAEAVIDQLARLHAHFLNSERLGQIDWGIEHVLGAPELEAAYNAGILAFHERFSGQLSAEEFAIIEGFSPLIARWCDLRPKFVTLLHGDPRVDNVMFAANEDGTPSAYLIDWQLARLGDPQMDVAYFLTGSLSPTDRRSCEMRLIRRHAATLRAVDPQYTDDVALAAHRLNAVSGLAYTVASSYNIVSTPASDALLLALARRNCSAVADWESLNALN</sequence>
<dbReference type="InterPro" id="IPR037401">
    <property type="entry name" value="SnoaL-like"/>
</dbReference>
<name>A0A1B3Z769_9SPHN</name>
<dbReference type="PANTHER" id="PTHR11012">
    <property type="entry name" value="PROTEIN KINASE-LIKE DOMAIN-CONTAINING"/>
    <property type="match status" value="1"/>
</dbReference>
<feature type="domain" description="CHK kinase-like" evidence="1">
    <location>
        <begin position="250"/>
        <end position="429"/>
    </location>
</feature>
<dbReference type="RefSeq" id="WP_069203861.1">
    <property type="nucleotide sequence ID" value="NZ_CP014168.1"/>
</dbReference>
<dbReference type="STRING" id="1560345.AWL63_04145"/>
<keyword evidence="3" id="KW-1185">Reference proteome</keyword>